<evidence type="ECO:0000256" key="1">
    <source>
        <dbReference type="SAM" id="MobiDB-lite"/>
    </source>
</evidence>
<sequence length="162" mass="17489">MPLLLHSSAFAWPTSSARWGMLHWSGCEGGPTTIWLRMRRSVQVFSAVMNSTVLKAAKTRVVQGIGRCGGSGIKSCALAMAGKTLSNFSTRLSEHQYSSLGGRPLRPSPERRAEIPRSPPGSADDPNASNLFTWTLTASNVQADYTAAYNAISGTKLTFNFH</sequence>
<name>E6PQS5_9ZZZZ</name>
<protein>
    <submittedName>
        <fullName evidence="2">Uncharacterized protein</fullName>
    </submittedName>
</protein>
<comment type="caution">
    <text evidence="2">The sequence shown here is derived from an EMBL/GenBank/DDBJ whole genome shotgun (WGS) entry which is preliminary data.</text>
</comment>
<dbReference type="AlphaFoldDB" id="E6PQS5"/>
<proteinExistence type="predicted"/>
<feature type="region of interest" description="Disordered" evidence="1">
    <location>
        <begin position="96"/>
        <end position="129"/>
    </location>
</feature>
<evidence type="ECO:0000313" key="2">
    <source>
        <dbReference type="EMBL" id="CBH97280.1"/>
    </source>
</evidence>
<dbReference type="EMBL" id="CABM01000042">
    <property type="protein sequence ID" value="CBH97280.1"/>
    <property type="molecule type" value="Genomic_DNA"/>
</dbReference>
<organism evidence="2">
    <name type="scientific">mine drainage metagenome</name>
    <dbReference type="NCBI Taxonomy" id="410659"/>
    <lineage>
        <taxon>unclassified sequences</taxon>
        <taxon>metagenomes</taxon>
        <taxon>ecological metagenomes</taxon>
    </lineage>
</organism>
<gene>
    <name evidence="2" type="ORF">CARN2_2752</name>
</gene>
<reference evidence="2" key="1">
    <citation type="submission" date="2009-10" db="EMBL/GenBank/DDBJ databases">
        <title>Diversity of trophic interactions inside an arsenic-rich microbial ecosystem.</title>
        <authorList>
            <person name="Bertin P.N."/>
            <person name="Heinrich-Salmeron A."/>
            <person name="Pelletier E."/>
            <person name="Goulhen-Chollet F."/>
            <person name="Arsene-Ploetze F."/>
            <person name="Gallien S."/>
            <person name="Calteau A."/>
            <person name="Vallenet D."/>
            <person name="Casiot C."/>
            <person name="Chane-Woon-Ming B."/>
            <person name="Giloteaux L."/>
            <person name="Barakat M."/>
            <person name="Bonnefoy V."/>
            <person name="Bruneel O."/>
            <person name="Chandler M."/>
            <person name="Cleiss J."/>
            <person name="Duran R."/>
            <person name="Elbaz-Poulichet F."/>
            <person name="Fonknechten N."/>
            <person name="Lauga B."/>
            <person name="Mornico D."/>
            <person name="Ortet P."/>
            <person name="Schaeffer C."/>
            <person name="Siguier P."/>
            <person name="Alexander Thil Smith A."/>
            <person name="Van Dorsselaer A."/>
            <person name="Weissenbach J."/>
            <person name="Medigue C."/>
            <person name="Le Paslier D."/>
        </authorList>
    </citation>
    <scope>NUCLEOTIDE SEQUENCE</scope>
</reference>
<accession>E6PQS5</accession>